<dbReference type="GO" id="GO:0006950">
    <property type="term" value="P:response to stress"/>
    <property type="evidence" value="ECO:0007669"/>
    <property type="project" value="TreeGrafter"/>
</dbReference>
<organism evidence="2 3">
    <name type="scientific">Streptomyces parvus</name>
    <dbReference type="NCBI Taxonomy" id="66428"/>
    <lineage>
        <taxon>Bacteria</taxon>
        <taxon>Bacillati</taxon>
        <taxon>Actinomycetota</taxon>
        <taxon>Actinomycetes</taxon>
        <taxon>Kitasatosporales</taxon>
        <taxon>Streptomycetaceae</taxon>
        <taxon>Streptomyces</taxon>
    </lineage>
</organism>
<feature type="domain" description="HTH marR-type" evidence="1">
    <location>
        <begin position="6"/>
        <end position="138"/>
    </location>
</feature>
<dbReference type="PROSITE" id="PS50995">
    <property type="entry name" value="HTH_MARR_2"/>
    <property type="match status" value="1"/>
</dbReference>
<evidence type="ECO:0000313" key="3">
    <source>
        <dbReference type="Proteomes" id="UP000323242"/>
    </source>
</evidence>
<reference evidence="2 3" key="1">
    <citation type="submission" date="2019-08" db="EMBL/GenBank/DDBJ databases">
        <title>Draft genome for granaticin producer strain Streptomyces parvus C05.</title>
        <authorList>
            <person name="Gonzalez-Pimentel J.L."/>
        </authorList>
    </citation>
    <scope>NUCLEOTIDE SEQUENCE [LARGE SCALE GENOMIC DNA]</scope>
    <source>
        <strain evidence="2 3">C05</strain>
    </source>
</reference>
<dbReference type="PANTHER" id="PTHR33164:SF43">
    <property type="entry name" value="HTH-TYPE TRANSCRIPTIONAL REPRESSOR YETL"/>
    <property type="match status" value="1"/>
</dbReference>
<dbReference type="PANTHER" id="PTHR33164">
    <property type="entry name" value="TRANSCRIPTIONAL REGULATOR, MARR FAMILY"/>
    <property type="match status" value="1"/>
</dbReference>
<comment type="caution">
    <text evidence="2">The sequence shown here is derived from an EMBL/GenBank/DDBJ whole genome shotgun (WGS) entry which is preliminary data.</text>
</comment>
<keyword evidence="3" id="KW-1185">Reference proteome</keyword>
<dbReference type="GO" id="GO:0003700">
    <property type="term" value="F:DNA-binding transcription factor activity"/>
    <property type="evidence" value="ECO:0007669"/>
    <property type="project" value="InterPro"/>
</dbReference>
<dbReference type="InterPro" id="IPR000835">
    <property type="entry name" value="HTH_MarR-typ"/>
</dbReference>
<dbReference type="EMBL" id="VSZQ01000172">
    <property type="protein sequence ID" value="TYR53712.1"/>
    <property type="molecule type" value="Genomic_DNA"/>
</dbReference>
<dbReference type="SUPFAM" id="SSF46785">
    <property type="entry name" value="Winged helix' DNA-binding domain"/>
    <property type="match status" value="1"/>
</dbReference>
<dbReference type="InterPro" id="IPR039422">
    <property type="entry name" value="MarR/SlyA-like"/>
</dbReference>
<dbReference type="Gene3D" id="1.10.10.10">
    <property type="entry name" value="Winged helix-like DNA-binding domain superfamily/Winged helix DNA-binding domain"/>
    <property type="match status" value="1"/>
</dbReference>
<dbReference type="Pfam" id="PF01047">
    <property type="entry name" value="MarR"/>
    <property type="match status" value="1"/>
</dbReference>
<dbReference type="InterPro" id="IPR036390">
    <property type="entry name" value="WH_DNA-bd_sf"/>
</dbReference>
<dbReference type="RefSeq" id="WP_148904050.1">
    <property type="nucleotide sequence ID" value="NZ_VSZQ01000172.1"/>
</dbReference>
<protein>
    <submittedName>
        <fullName evidence="2">MarR family transcriptional regulator</fullName>
    </submittedName>
</protein>
<evidence type="ECO:0000313" key="2">
    <source>
        <dbReference type="EMBL" id="TYR53712.1"/>
    </source>
</evidence>
<dbReference type="InterPro" id="IPR036388">
    <property type="entry name" value="WH-like_DNA-bd_sf"/>
</dbReference>
<dbReference type="Proteomes" id="UP000323242">
    <property type="component" value="Unassembled WGS sequence"/>
</dbReference>
<sequence>MDDAEAQALNRAIRLLSLRHRARAAELLAPLGLSTGQEALLLELSHAEATTQAQLSSALGCEPPSVTVMIRKLEARGIVRRGPSPSDKRATLVELTDDGRALVERIGVVWRQLADETVTGLDDATASELAGLLMTLTGNIDDRYRIE</sequence>
<name>A0A5D4ILR2_9ACTN</name>
<accession>A0A5D4ILR2</accession>
<dbReference type="AlphaFoldDB" id="A0A5D4ILR2"/>
<dbReference type="PRINTS" id="PR00598">
    <property type="entry name" value="HTHMARR"/>
</dbReference>
<dbReference type="SMART" id="SM00347">
    <property type="entry name" value="HTH_MARR"/>
    <property type="match status" value="1"/>
</dbReference>
<proteinExistence type="predicted"/>
<evidence type="ECO:0000259" key="1">
    <source>
        <dbReference type="PROSITE" id="PS50995"/>
    </source>
</evidence>
<gene>
    <name evidence="2" type="ORF">FY004_26710</name>
</gene>